<dbReference type="InterPro" id="IPR018114">
    <property type="entry name" value="TRYPSIN_HIS"/>
</dbReference>
<dbReference type="PROSITE" id="PS00135">
    <property type="entry name" value="TRYPSIN_SER"/>
    <property type="match status" value="1"/>
</dbReference>
<dbReference type="InterPro" id="IPR001314">
    <property type="entry name" value="Peptidase_S1A"/>
</dbReference>
<accession>Q4VSI1</accession>
<feature type="signal peptide" evidence="8">
    <location>
        <begin position="1"/>
        <end position="21"/>
    </location>
</feature>
<protein>
    <submittedName>
        <fullName evidence="10">Try2</fullName>
    </submittedName>
</protein>
<dbReference type="SMART" id="SM00020">
    <property type="entry name" value="Tryp_SPc"/>
    <property type="match status" value="1"/>
</dbReference>
<evidence type="ECO:0000256" key="6">
    <source>
        <dbReference type="ARBA" id="ARBA00023157"/>
    </source>
</evidence>
<keyword evidence="6" id="KW-1015">Disulfide bond</keyword>
<dbReference type="InterPro" id="IPR050127">
    <property type="entry name" value="Serine_Proteases_S1"/>
</dbReference>
<dbReference type="AlphaFoldDB" id="Q4VSI1"/>
<dbReference type="GO" id="GO:0005615">
    <property type="term" value="C:extracellular space"/>
    <property type="evidence" value="ECO:0007669"/>
    <property type="project" value="TreeGrafter"/>
</dbReference>
<dbReference type="InterPro" id="IPR009003">
    <property type="entry name" value="Peptidase_S1_PA"/>
</dbReference>
<evidence type="ECO:0000256" key="5">
    <source>
        <dbReference type="ARBA" id="ARBA00022825"/>
    </source>
</evidence>
<dbReference type="PANTHER" id="PTHR24264">
    <property type="entry name" value="TRYPSIN-RELATED"/>
    <property type="match status" value="1"/>
</dbReference>
<reference evidence="10" key="1">
    <citation type="journal article" date="2005" name="Parasitol. Res.">
        <title>Serine proteinases of the human body louse (Pediculus humanus): sequence characterization and expression patterns.</title>
        <authorList>
            <person name="Waniek P.J."/>
            <person name="Hendgen-Cotta U.B."/>
            <person name="Stock P."/>
            <person name="Mayer C."/>
            <person name="Kollien A.H."/>
            <person name="Schaub G.A."/>
        </authorList>
    </citation>
    <scope>NUCLEOTIDE SEQUENCE</scope>
</reference>
<proteinExistence type="predicted"/>
<dbReference type="InterPro" id="IPR001254">
    <property type="entry name" value="Trypsin_dom"/>
</dbReference>
<keyword evidence="3 7" id="KW-0645">Protease</keyword>
<dbReference type="Pfam" id="PF00089">
    <property type="entry name" value="Trypsin"/>
    <property type="match status" value="1"/>
</dbReference>
<dbReference type="EMBL" id="AY641573">
    <property type="protein sequence ID" value="AAV48635.1"/>
    <property type="molecule type" value="Genomic_DNA"/>
</dbReference>
<dbReference type="InterPro" id="IPR033116">
    <property type="entry name" value="TRYPSIN_SER"/>
</dbReference>
<feature type="non-terminal residue" evidence="10">
    <location>
        <position position="262"/>
    </location>
</feature>
<evidence type="ECO:0000256" key="4">
    <source>
        <dbReference type="ARBA" id="ARBA00022801"/>
    </source>
</evidence>
<organism evidence="10">
    <name type="scientific">Pediculus humanus subsp. corporis</name>
    <name type="common">Body louse</name>
    <dbReference type="NCBI Taxonomy" id="121224"/>
    <lineage>
        <taxon>Eukaryota</taxon>
        <taxon>Metazoa</taxon>
        <taxon>Ecdysozoa</taxon>
        <taxon>Arthropoda</taxon>
        <taxon>Hexapoda</taxon>
        <taxon>Insecta</taxon>
        <taxon>Pterygota</taxon>
        <taxon>Neoptera</taxon>
        <taxon>Paraneoptera</taxon>
        <taxon>Psocodea</taxon>
        <taxon>Troctomorpha</taxon>
        <taxon>Phthiraptera</taxon>
        <taxon>Anoplura</taxon>
        <taxon>Pediculidae</taxon>
        <taxon>Pediculus</taxon>
    </lineage>
</organism>
<dbReference type="InterPro" id="IPR043504">
    <property type="entry name" value="Peptidase_S1_PA_chymotrypsin"/>
</dbReference>
<dbReference type="PANTHER" id="PTHR24264:SF83">
    <property type="entry name" value="COMPLEMENT FACTOR I"/>
    <property type="match status" value="1"/>
</dbReference>
<keyword evidence="2" id="KW-0964">Secreted</keyword>
<dbReference type="GO" id="GO:0004252">
    <property type="term" value="F:serine-type endopeptidase activity"/>
    <property type="evidence" value="ECO:0007669"/>
    <property type="project" value="InterPro"/>
</dbReference>
<gene>
    <name evidence="10" type="primary">try2</name>
</gene>
<evidence type="ECO:0000256" key="8">
    <source>
        <dbReference type="SAM" id="SignalP"/>
    </source>
</evidence>
<dbReference type="PROSITE" id="PS50240">
    <property type="entry name" value="TRYPSIN_DOM"/>
    <property type="match status" value="1"/>
</dbReference>
<dbReference type="SUPFAM" id="SSF50494">
    <property type="entry name" value="Trypsin-like serine proteases"/>
    <property type="match status" value="1"/>
</dbReference>
<evidence type="ECO:0000256" key="1">
    <source>
        <dbReference type="ARBA" id="ARBA00004613"/>
    </source>
</evidence>
<dbReference type="FunFam" id="2.40.10.10:FF:000047">
    <property type="entry name" value="Trypsin eta"/>
    <property type="match status" value="1"/>
</dbReference>
<dbReference type="CDD" id="cd00190">
    <property type="entry name" value="Tryp_SPc"/>
    <property type="match status" value="1"/>
</dbReference>
<evidence type="ECO:0000256" key="7">
    <source>
        <dbReference type="RuleBase" id="RU363034"/>
    </source>
</evidence>
<keyword evidence="4 7" id="KW-0378">Hydrolase</keyword>
<feature type="chain" id="PRO_5004245757" evidence="8">
    <location>
        <begin position="22"/>
        <end position="262"/>
    </location>
</feature>
<name>Q4VSI1_PEDHC</name>
<dbReference type="PROSITE" id="PS00134">
    <property type="entry name" value="TRYPSIN_HIS"/>
    <property type="match status" value="1"/>
</dbReference>
<evidence type="ECO:0000313" key="10">
    <source>
        <dbReference type="EMBL" id="AAV48635.1"/>
    </source>
</evidence>
<comment type="subcellular location">
    <subcellularLocation>
        <location evidence="1">Secreted</location>
    </subcellularLocation>
</comment>
<dbReference type="GO" id="GO:0016485">
    <property type="term" value="P:protein processing"/>
    <property type="evidence" value="ECO:0007669"/>
    <property type="project" value="UniProtKB-ARBA"/>
</dbReference>
<evidence type="ECO:0000256" key="3">
    <source>
        <dbReference type="ARBA" id="ARBA00022670"/>
    </source>
</evidence>
<keyword evidence="8" id="KW-0732">Signal</keyword>
<dbReference type="PRINTS" id="PR00722">
    <property type="entry name" value="CHYMOTRYPSIN"/>
</dbReference>
<evidence type="ECO:0000259" key="9">
    <source>
        <dbReference type="PROSITE" id="PS50240"/>
    </source>
</evidence>
<dbReference type="Gene3D" id="2.40.10.10">
    <property type="entry name" value="Trypsin-like serine proteases"/>
    <property type="match status" value="1"/>
</dbReference>
<feature type="domain" description="Peptidase S1" evidence="9">
    <location>
        <begin position="26"/>
        <end position="259"/>
    </location>
</feature>
<sequence>MICIKIFWALLAIFFSKFGNGEEFRIIGGRKATTLEFPYQVELEMTYMHMCGGSIISNNFILTAAHCVKSVENYKKYPAYPATVFRLRVGADSTSKGGVIYNVEKVICHEKYREEVPKDQFDIALVKTTEPIKFTDNIKPIELVSKEPSEGDMAYVTGYGREQIMRSGMLANHLMAVELPVVGLKKCKKKLKGVANDMICAGFEKGNKDACVGDSGGPMAVNNKLAGVVAWGKGCGQEGVPGVYTNVAHYRKWIDTHMKENS</sequence>
<keyword evidence="5 7" id="KW-0720">Serine protease</keyword>
<evidence type="ECO:0000256" key="2">
    <source>
        <dbReference type="ARBA" id="ARBA00022525"/>
    </source>
</evidence>